<dbReference type="RefSeq" id="WP_122238950.1">
    <property type="nucleotide sequence ID" value="NZ_RDQK01000020.1"/>
</dbReference>
<sequence length="62" mass="7017">MRERFPYEPQPLHGVIVGYARRRRDWRRLVLAAVLAAVLVALLAGLPMLLARVVLLLLWGAV</sequence>
<accession>A0A3M6QWN6</accession>
<protein>
    <submittedName>
        <fullName evidence="3">Uncharacterized protein</fullName>
    </submittedName>
</protein>
<evidence type="ECO:0000313" key="5">
    <source>
        <dbReference type="Proteomes" id="UP000281171"/>
    </source>
</evidence>
<evidence type="ECO:0000256" key="1">
    <source>
        <dbReference type="SAM" id="Phobius"/>
    </source>
</evidence>
<keyword evidence="1" id="KW-0472">Membrane</keyword>
<name>A0A3M6QWN6_9BURK</name>
<gene>
    <name evidence="3" type="ORF">EBQ24_08935</name>
    <name evidence="2" type="ORF">EBQ26_10375</name>
</gene>
<evidence type="ECO:0000313" key="3">
    <source>
        <dbReference type="EMBL" id="RMX07446.1"/>
    </source>
</evidence>
<reference evidence="4 5" key="1">
    <citation type="submission" date="2018-10" db="EMBL/GenBank/DDBJ databases">
        <title>Comamonadaceae CDC group NO-1 genome sequencing and assembly.</title>
        <authorList>
            <person name="Bernier A.-M."/>
            <person name="Bernard K."/>
        </authorList>
    </citation>
    <scope>NUCLEOTIDE SEQUENCE [LARGE SCALE GENOMIC DNA]</scope>
    <source>
        <strain evidence="3 5">NML180581</strain>
        <strain evidence="2 4">NML970147</strain>
    </source>
</reference>
<evidence type="ECO:0000313" key="2">
    <source>
        <dbReference type="EMBL" id="RMW96005.1"/>
    </source>
</evidence>
<organism evidence="3 5">
    <name type="scientific">Allofranklinella schreckenbergeri</name>
    <dbReference type="NCBI Taxonomy" id="1076744"/>
    <lineage>
        <taxon>Bacteria</taxon>
        <taxon>Pseudomonadati</taxon>
        <taxon>Pseudomonadota</taxon>
        <taxon>Betaproteobacteria</taxon>
        <taxon>Burkholderiales</taxon>
        <taxon>Comamonadaceae</taxon>
        <taxon>Allofranklinella</taxon>
    </lineage>
</organism>
<dbReference type="Proteomes" id="UP000281171">
    <property type="component" value="Unassembled WGS sequence"/>
</dbReference>
<proteinExistence type="predicted"/>
<dbReference type="Proteomes" id="UP000267521">
    <property type="component" value="Unassembled WGS sequence"/>
</dbReference>
<comment type="caution">
    <text evidence="3">The sequence shown here is derived from an EMBL/GenBank/DDBJ whole genome shotgun (WGS) entry which is preliminary data.</text>
</comment>
<keyword evidence="1" id="KW-0812">Transmembrane</keyword>
<evidence type="ECO:0000313" key="4">
    <source>
        <dbReference type="Proteomes" id="UP000267521"/>
    </source>
</evidence>
<dbReference type="EMBL" id="RDQK01000020">
    <property type="protein sequence ID" value="RMX07446.1"/>
    <property type="molecule type" value="Genomic_DNA"/>
</dbReference>
<feature type="transmembrane region" description="Helical" evidence="1">
    <location>
        <begin position="29"/>
        <end position="59"/>
    </location>
</feature>
<accession>A0A3M6PYS7</accession>
<keyword evidence="1" id="KW-1133">Transmembrane helix</keyword>
<dbReference type="AlphaFoldDB" id="A0A3M6QWN6"/>
<dbReference type="EMBL" id="RDQM01000014">
    <property type="protein sequence ID" value="RMW96005.1"/>
    <property type="molecule type" value="Genomic_DNA"/>
</dbReference>